<sequence length="287" mass="31312">MFKRHRQMTGAAAPENAEYGDIVILKNGSFFVVDENGDLIGFMTKDGGVFTGDISVKNVIPSVGGVSTLGTAAKEWNNIYTQNVSRNAAGYLVLRCDDDVMVTDESGAYLRGIRVGAGNVSNGNALFVGDYQSSCGVLSTTAFYVGNIQGTALQTIYAQNISGSAKRFKEDIRELTPEEAEKVLKMLPVAFKWKEGAPWSGESISFIADDVEEIDDRFVFYSEDADGNRQVEGLQVNPFLAAFGFLIKENRKRIVELEEKAEKFDALSALLVEKGILTQEEIDGLGE</sequence>
<gene>
    <name evidence="2" type="ORF">PUP29_05705</name>
</gene>
<proteinExistence type="predicted"/>
<accession>A0AAU8AC55</accession>
<protein>
    <submittedName>
        <fullName evidence="2">Tail fiber domain-containing protein</fullName>
    </submittedName>
</protein>
<dbReference type="Pfam" id="PF13884">
    <property type="entry name" value="Peptidase_S74"/>
    <property type="match status" value="1"/>
</dbReference>
<dbReference type="PROSITE" id="PS51688">
    <property type="entry name" value="ICA"/>
    <property type="match status" value="1"/>
</dbReference>
<name>A0AAU8AC55_9FIRM</name>
<dbReference type="InterPro" id="IPR030392">
    <property type="entry name" value="S74_ICA"/>
</dbReference>
<dbReference type="RefSeq" id="WP_353423974.1">
    <property type="nucleotide sequence ID" value="NZ_CP117826.1"/>
</dbReference>
<feature type="domain" description="Peptidase S74" evidence="1">
    <location>
        <begin position="164"/>
        <end position="261"/>
    </location>
</feature>
<dbReference type="EMBL" id="CP117826">
    <property type="protein sequence ID" value="XCC63409.1"/>
    <property type="molecule type" value="Genomic_DNA"/>
</dbReference>
<reference evidence="2" key="1">
    <citation type="submission" date="2023-02" db="EMBL/GenBank/DDBJ databases">
        <title>Gut commensal Christensenella minuta modulates host metabolism via a new class of secondary bile acids.</title>
        <authorList>
            <person name="Liu C."/>
        </authorList>
    </citation>
    <scope>NUCLEOTIDE SEQUENCE</scope>
    <source>
        <strain evidence="2">CA70</strain>
    </source>
</reference>
<evidence type="ECO:0000313" key="2">
    <source>
        <dbReference type="EMBL" id="XCC63409.1"/>
    </source>
</evidence>
<dbReference type="AlphaFoldDB" id="A0AAU8AC55"/>
<organism evidence="2">
    <name type="scientific">Christensenella massiliensis</name>
    <dbReference type="NCBI Taxonomy" id="1805714"/>
    <lineage>
        <taxon>Bacteria</taxon>
        <taxon>Bacillati</taxon>
        <taxon>Bacillota</taxon>
        <taxon>Clostridia</taxon>
        <taxon>Christensenellales</taxon>
        <taxon>Christensenellaceae</taxon>
        <taxon>Christensenella</taxon>
    </lineage>
</organism>
<evidence type="ECO:0000259" key="1">
    <source>
        <dbReference type="PROSITE" id="PS51688"/>
    </source>
</evidence>